<dbReference type="NCBIfam" id="TIGR00035">
    <property type="entry name" value="asp_race"/>
    <property type="match status" value="1"/>
</dbReference>
<dbReference type="PANTHER" id="PTHR21198:SF7">
    <property type="entry name" value="ASPARTATE-GLUTAMATE RACEMASE FAMILY"/>
    <property type="match status" value="1"/>
</dbReference>
<keyword evidence="5" id="KW-1185">Reference proteome</keyword>
<dbReference type="InterPro" id="IPR004380">
    <property type="entry name" value="Asp_race"/>
</dbReference>
<dbReference type="Pfam" id="PF12680">
    <property type="entry name" value="SnoaL_2"/>
    <property type="match status" value="1"/>
</dbReference>
<evidence type="ECO:0000259" key="3">
    <source>
        <dbReference type="Pfam" id="PF12680"/>
    </source>
</evidence>
<dbReference type="Proteomes" id="UP000286806">
    <property type="component" value="Unassembled WGS sequence"/>
</dbReference>
<sequence length="427" mass="47784">MLLTPVAWMVSTCHLSRWGILTGAAFEYPTPNPALKRGAPLSRTLGVTIHYRRVFLKIIGLIGGMSWESTVPYYRQINETIKERLGGLHSAKIVLYSIDFHDVERLQHAGDWTAAGTMLSEAARSLEAAGSDFLVLCTNTMHKVAPSIEAAVTIPLLHIADPTAAEIKQAGHSTVGLLGTRFTMEEAFYRDRLSDRHGLQVIVPNAEDRDTIHRIIYEELCLGVVLPDSRSEYRRIMEVWHHKAQKALFLGAQKYPFSSASKIPGFRCLTPRPFTRGLRQKKRLPNDAQPIIREGLRKRAQLLDFALGVIMIDKAFADHFAADWIASWNKHDLDRILSHYTDDFELSSPVIIKVVGEQSGTLKGKKAVGSYWAKALQSVPNLHFELVATLVGVNSITLYYNGVRGPSAEVFHFNQDGKVTRAYAHYL</sequence>
<dbReference type="PANTHER" id="PTHR21198">
    <property type="entry name" value="GLUTAMATE RACEMASE"/>
    <property type="match status" value="1"/>
</dbReference>
<evidence type="ECO:0000256" key="1">
    <source>
        <dbReference type="ARBA" id="ARBA00007847"/>
    </source>
</evidence>
<dbReference type="GO" id="GO:0047661">
    <property type="term" value="F:amino-acid racemase activity"/>
    <property type="evidence" value="ECO:0007669"/>
    <property type="project" value="InterPro"/>
</dbReference>
<dbReference type="AlphaFoldDB" id="A0A401JHY7"/>
<evidence type="ECO:0000313" key="5">
    <source>
        <dbReference type="Proteomes" id="UP000286806"/>
    </source>
</evidence>
<feature type="domain" description="SnoaL-like" evidence="3">
    <location>
        <begin position="322"/>
        <end position="421"/>
    </location>
</feature>
<keyword evidence="2" id="KW-0413">Isomerase</keyword>
<dbReference type="InterPro" id="IPR001920">
    <property type="entry name" value="Asp/Glu_race"/>
</dbReference>
<organism evidence="4 5">
    <name type="scientific">Sulfuriferula multivorans</name>
    <dbReference type="NCBI Taxonomy" id="1559896"/>
    <lineage>
        <taxon>Bacteria</taxon>
        <taxon>Pseudomonadati</taxon>
        <taxon>Pseudomonadota</taxon>
        <taxon>Betaproteobacteria</taxon>
        <taxon>Nitrosomonadales</taxon>
        <taxon>Sulfuricellaceae</taxon>
        <taxon>Sulfuriferula</taxon>
    </lineage>
</organism>
<comment type="caution">
    <text evidence="4">The sequence shown here is derived from an EMBL/GenBank/DDBJ whole genome shotgun (WGS) entry which is preliminary data.</text>
</comment>
<evidence type="ECO:0000256" key="2">
    <source>
        <dbReference type="ARBA" id="ARBA00023235"/>
    </source>
</evidence>
<accession>A0A401JHY7</accession>
<dbReference type="SUPFAM" id="SSF53681">
    <property type="entry name" value="Aspartate/glutamate racemase"/>
    <property type="match status" value="2"/>
</dbReference>
<dbReference type="EMBL" id="BGOW01000076">
    <property type="protein sequence ID" value="GBL47688.1"/>
    <property type="molecule type" value="Genomic_DNA"/>
</dbReference>
<dbReference type="SUPFAM" id="SSF54427">
    <property type="entry name" value="NTF2-like"/>
    <property type="match status" value="1"/>
</dbReference>
<dbReference type="Gene3D" id="3.40.50.1860">
    <property type="match status" value="2"/>
</dbReference>
<dbReference type="InterPro" id="IPR037401">
    <property type="entry name" value="SnoaL-like"/>
</dbReference>
<dbReference type="Gene3D" id="3.10.450.50">
    <property type="match status" value="1"/>
</dbReference>
<dbReference type="InterPro" id="IPR032710">
    <property type="entry name" value="NTF2-like_dom_sf"/>
</dbReference>
<protein>
    <submittedName>
        <fullName evidence="4">Aspartate racemase</fullName>
    </submittedName>
</protein>
<evidence type="ECO:0000313" key="4">
    <source>
        <dbReference type="EMBL" id="GBL47688.1"/>
    </source>
</evidence>
<name>A0A401JHY7_9PROT</name>
<reference evidence="4 5" key="1">
    <citation type="journal article" date="2019" name="Front. Microbiol.">
        <title>Genomes of Neutrophilic Sulfur-Oxidizing Chemolithoautotrophs Representing 9 Proteobacterial Species From 8 Genera.</title>
        <authorList>
            <person name="Watanabe T."/>
            <person name="Kojima H."/>
            <person name="Umezawa K."/>
            <person name="Hori C."/>
            <person name="Takasuka T.E."/>
            <person name="Kato Y."/>
            <person name="Fukui M."/>
        </authorList>
    </citation>
    <scope>NUCLEOTIDE SEQUENCE [LARGE SCALE GENOMIC DNA]</scope>
    <source>
        <strain evidence="4 5">TTN</strain>
    </source>
</reference>
<dbReference type="Pfam" id="PF01177">
    <property type="entry name" value="Asp_Glu_race"/>
    <property type="match status" value="1"/>
</dbReference>
<proteinExistence type="inferred from homology"/>
<gene>
    <name evidence="4" type="ORF">SFMTTN_3530</name>
</gene>
<comment type="similarity">
    <text evidence="1">Belongs to the aspartate/glutamate racemases family.</text>
</comment>
<dbReference type="InterPro" id="IPR015942">
    <property type="entry name" value="Asp/Glu/hydantoin_racemase"/>
</dbReference>